<keyword evidence="1" id="KW-0472">Membrane</keyword>
<evidence type="ECO:0000256" key="1">
    <source>
        <dbReference type="SAM" id="Phobius"/>
    </source>
</evidence>
<dbReference type="Proteomes" id="UP000198856">
    <property type="component" value="Unassembled WGS sequence"/>
</dbReference>
<proteinExistence type="predicted"/>
<reference evidence="2 3" key="1">
    <citation type="submission" date="2016-10" db="EMBL/GenBank/DDBJ databases">
        <authorList>
            <person name="de Groot N.N."/>
        </authorList>
    </citation>
    <scope>NUCLEOTIDE SEQUENCE [LARGE SCALE GENOMIC DNA]</scope>
    <source>
        <strain evidence="2 3">IBRC-M10015</strain>
    </source>
</reference>
<gene>
    <name evidence="2" type="ORF">SAMN05216226_105133</name>
</gene>
<dbReference type="EMBL" id="FNFC01000005">
    <property type="protein sequence ID" value="SDJ57493.1"/>
    <property type="molecule type" value="Genomic_DNA"/>
</dbReference>
<dbReference type="AlphaFoldDB" id="A0A1G8UUL9"/>
<keyword evidence="3" id="KW-1185">Reference proteome</keyword>
<protein>
    <submittedName>
        <fullName evidence="2">Uncharacterized protein</fullName>
    </submittedName>
</protein>
<name>A0A1G8UUL9_9EURY</name>
<feature type="transmembrane region" description="Helical" evidence="1">
    <location>
        <begin position="58"/>
        <end position="79"/>
    </location>
</feature>
<organism evidence="2 3">
    <name type="scientific">Halovenus aranensis</name>
    <dbReference type="NCBI Taxonomy" id="890420"/>
    <lineage>
        <taxon>Archaea</taxon>
        <taxon>Methanobacteriati</taxon>
        <taxon>Methanobacteriota</taxon>
        <taxon>Stenosarchaea group</taxon>
        <taxon>Halobacteria</taxon>
        <taxon>Halobacteriales</taxon>
        <taxon>Haloarculaceae</taxon>
        <taxon>Halovenus</taxon>
    </lineage>
</organism>
<evidence type="ECO:0000313" key="3">
    <source>
        <dbReference type="Proteomes" id="UP000198856"/>
    </source>
</evidence>
<feature type="transmembrane region" description="Helical" evidence="1">
    <location>
        <begin position="20"/>
        <end position="46"/>
    </location>
</feature>
<keyword evidence="1" id="KW-1133">Transmembrane helix</keyword>
<evidence type="ECO:0000313" key="2">
    <source>
        <dbReference type="EMBL" id="SDJ57493.1"/>
    </source>
</evidence>
<keyword evidence="1" id="KW-0812">Transmembrane</keyword>
<sequence length="90" mass="9058">MTPVFDNLSGYRLKQAVNVFLGVAVMGGLFMLGVATLTGIGFGIAVVGGGTATDWQVIVSYLGLSGGLVLGGFVGLGLLNRLPGPTVAFV</sequence>
<accession>A0A1G8UUL9</accession>